<reference evidence="1" key="2">
    <citation type="submission" date="2025-09" db="UniProtKB">
        <authorList>
            <consortium name="EnsemblPlants"/>
        </authorList>
    </citation>
    <scope>IDENTIFICATION</scope>
</reference>
<evidence type="ECO:0000313" key="2">
    <source>
        <dbReference type="Proteomes" id="UP001732700"/>
    </source>
</evidence>
<dbReference type="EnsemblPlants" id="AVESA.00010b.r2.6CG1117640.1">
    <property type="protein sequence ID" value="AVESA.00010b.r2.6CG1117640.1.CDS.1"/>
    <property type="gene ID" value="AVESA.00010b.r2.6CG1117640"/>
</dbReference>
<name>A0ACD5ZAV2_AVESA</name>
<evidence type="ECO:0000313" key="1">
    <source>
        <dbReference type="EnsemblPlants" id="AVESA.00010b.r2.6CG1117640.1.CDS.1"/>
    </source>
</evidence>
<proteinExistence type="predicted"/>
<keyword evidence="2" id="KW-1185">Reference proteome</keyword>
<reference evidence="1" key="1">
    <citation type="submission" date="2021-05" db="EMBL/GenBank/DDBJ databases">
        <authorList>
            <person name="Scholz U."/>
            <person name="Mascher M."/>
            <person name="Fiebig A."/>
        </authorList>
    </citation>
    <scope>NUCLEOTIDE SEQUENCE [LARGE SCALE GENOMIC DNA]</scope>
</reference>
<sequence>MSRFRSRPFSSYVSSYANELLNELQDRLGSGTLCPDIAHQLFDRMLRQHVTVSVRALNGLFAALARAPPSTACPDGPALAIALFRRMAGARHLRKVLAPTSHTYSILIGCCHGARRPDLGPTFFGLLLKTGVTADVIIFNSLFKCLCDMKRTEQALDVLLHRMPDDLPNAISYSVILKSFCDNGRSQRAFDLLRVMDKKGANHSPGVFSYNTVINGFLKEGEVRKACHLLQEMVRKGVVPDVVTV</sequence>
<dbReference type="Proteomes" id="UP001732700">
    <property type="component" value="Chromosome 6C"/>
</dbReference>
<organism evidence="1 2">
    <name type="scientific">Avena sativa</name>
    <name type="common">Oat</name>
    <dbReference type="NCBI Taxonomy" id="4498"/>
    <lineage>
        <taxon>Eukaryota</taxon>
        <taxon>Viridiplantae</taxon>
        <taxon>Streptophyta</taxon>
        <taxon>Embryophyta</taxon>
        <taxon>Tracheophyta</taxon>
        <taxon>Spermatophyta</taxon>
        <taxon>Magnoliopsida</taxon>
        <taxon>Liliopsida</taxon>
        <taxon>Poales</taxon>
        <taxon>Poaceae</taxon>
        <taxon>BOP clade</taxon>
        <taxon>Pooideae</taxon>
        <taxon>Poodae</taxon>
        <taxon>Poeae</taxon>
        <taxon>Poeae Chloroplast Group 1 (Aveneae type)</taxon>
        <taxon>Aveninae</taxon>
        <taxon>Avena</taxon>
    </lineage>
</organism>
<protein>
    <submittedName>
        <fullName evidence="1">Uncharacterized protein</fullName>
    </submittedName>
</protein>
<accession>A0ACD5ZAV2</accession>